<dbReference type="EMBL" id="FNIB01000001">
    <property type="protein sequence ID" value="SDM48535.1"/>
    <property type="molecule type" value="Genomic_DNA"/>
</dbReference>
<protein>
    <submittedName>
        <fullName evidence="2">TAXI family TRAP transporter solute-binding subunit</fullName>
    </submittedName>
</protein>
<dbReference type="AlphaFoldDB" id="A0A4R8V539"/>
<dbReference type="Gene3D" id="3.40.190.10">
    <property type="entry name" value="Periplasmic binding protein-like II"/>
    <property type="match status" value="2"/>
</dbReference>
<dbReference type="InterPro" id="IPR011852">
    <property type="entry name" value="TRAP_TAXI"/>
</dbReference>
<dbReference type="PANTHER" id="PTHR42941">
    <property type="entry name" value="SLL1037 PROTEIN"/>
    <property type="match status" value="1"/>
</dbReference>
<dbReference type="RefSeq" id="WP_092338209.1">
    <property type="nucleotide sequence ID" value="NZ_FNIB01000001.1"/>
</dbReference>
<evidence type="ECO:0000313" key="1">
    <source>
        <dbReference type="EMBL" id="SDM48535.1"/>
    </source>
</evidence>
<dbReference type="PANTHER" id="PTHR42941:SF1">
    <property type="entry name" value="SLL1037 PROTEIN"/>
    <property type="match status" value="1"/>
</dbReference>
<dbReference type="Pfam" id="PF16868">
    <property type="entry name" value="NMT1_3"/>
    <property type="match status" value="1"/>
</dbReference>
<evidence type="ECO:0000313" key="2">
    <source>
        <dbReference type="EMBL" id="TFB77544.1"/>
    </source>
</evidence>
<accession>A0A4R8V539</accession>
<gene>
    <name evidence="2" type="ORF">E3O21_07615</name>
    <name evidence="1" type="ORF">SAMN05216368_101115</name>
</gene>
<reference evidence="2 4" key="2">
    <citation type="submission" date="2019-03" db="EMBL/GenBank/DDBJ databases">
        <title>Genomics of glacier-inhabiting Cryobacterium strains.</title>
        <authorList>
            <person name="Liu Q."/>
            <person name="Xin Y.-H."/>
        </authorList>
    </citation>
    <scope>NUCLEOTIDE SEQUENCE [LARGE SCALE GENOMIC DNA]</scope>
    <source>
        <strain evidence="2 4">Hh8</strain>
    </source>
</reference>
<dbReference type="Proteomes" id="UP000298252">
    <property type="component" value="Unassembled WGS sequence"/>
</dbReference>
<keyword evidence="4" id="KW-1185">Reference proteome</keyword>
<dbReference type="EMBL" id="SOFD01000024">
    <property type="protein sequence ID" value="TFB77544.1"/>
    <property type="molecule type" value="Genomic_DNA"/>
</dbReference>
<proteinExistence type="predicted"/>
<dbReference type="Proteomes" id="UP000199639">
    <property type="component" value="Unassembled WGS sequence"/>
</dbReference>
<sequence>MTIRSRSIPQRRTVRIAIAALAVPALFLTACSDGGGAAGGSTALSIAAGGTGGVYYPLGGGIATMIGNDIEGYSATVQETNASVDNLLLIQTGAADLALVVGDVVSDAVDGVGSFADNPADICSLGNLYNNYMQLVTSSGTGIESVEDMKGLRVSVGSPSSATEVGAVRILEAAGINVETDIDRRQLGAAETADALRDGTIDAGFWSGGLPTGALVDYASTGDMVLVNFGEYADALATEFGAYYVEQDIPANTYEGQTEAVSVIVSPNLLVASNDMDETLQEQITAAIFDNKEALIQVHPAAEELDAATAGNVPYITTCAGAQTYFDQAS</sequence>
<organism evidence="1 3">
    <name type="scientific">Cryobacterium flavum</name>
    <dbReference type="NCBI Taxonomy" id="1424659"/>
    <lineage>
        <taxon>Bacteria</taxon>
        <taxon>Bacillati</taxon>
        <taxon>Actinomycetota</taxon>
        <taxon>Actinomycetes</taxon>
        <taxon>Micrococcales</taxon>
        <taxon>Microbacteriaceae</taxon>
        <taxon>Cryobacterium</taxon>
    </lineage>
</organism>
<evidence type="ECO:0000313" key="3">
    <source>
        <dbReference type="Proteomes" id="UP000199639"/>
    </source>
</evidence>
<reference evidence="1 3" key="1">
    <citation type="submission" date="2016-10" db="EMBL/GenBank/DDBJ databases">
        <authorList>
            <person name="Varghese N."/>
            <person name="Submissions S."/>
        </authorList>
    </citation>
    <scope>NUCLEOTIDE SEQUENCE [LARGE SCALE GENOMIC DNA]</scope>
    <source>
        <strain evidence="1 3">CGMCC 1.11215</strain>
    </source>
</reference>
<dbReference type="SUPFAM" id="SSF53850">
    <property type="entry name" value="Periplasmic binding protein-like II"/>
    <property type="match status" value="1"/>
</dbReference>
<dbReference type="STRING" id="1424659.SAMN05216368_101115"/>
<evidence type="ECO:0000313" key="4">
    <source>
        <dbReference type="Proteomes" id="UP000298252"/>
    </source>
</evidence>
<dbReference type="NCBIfam" id="TIGR02122">
    <property type="entry name" value="TRAP_TAXI"/>
    <property type="match status" value="1"/>
</dbReference>
<name>A0A4R8V539_9MICO</name>
<dbReference type="PROSITE" id="PS51257">
    <property type="entry name" value="PROKAR_LIPOPROTEIN"/>
    <property type="match status" value="1"/>
</dbReference>